<feature type="region of interest" description="Disordered" evidence="1">
    <location>
        <begin position="39"/>
        <end position="59"/>
    </location>
</feature>
<protein>
    <submittedName>
        <fullName evidence="2">Uncharacterized protein</fullName>
    </submittedName>
</protein>
<dbReference type="EMBL" id="CP006764">
    <property type="protein sequence ID" value="AIT62181.1"/>
    <property type="molecule type" value="Genomic_DNA"/>
</dbReference>
<name>A0A097IJ63_9CORY</name>
<dbReference type="AlphaFoldDB" id="A0A097IJ63"/>
<evidence type="ECO:0000313" key="3">
    <source>
        <dbReference type="Proteomes" id="UP000029914"/>
    </source>
</evidence>
<sequence length="59" mass="6550">MIDPRKTYRVPLGSDGRTTDLLLLEQDVARYPGAVLIDDNEGEKAARPPRNKARAAETK</sequence>
<evidence type="ECO:0000256" key="1">
    <source>
        <dbReference type="SAM" id="MobiDB-lite"/>
    </source>
</evidence>
<accession>A0A097IJ63</accession>
<keyword evidence="3" id="KW-1185">Reference proteome</keyword>
<reference evidence="2 3" key="1">
    <citation type="submission" date="2013-09" db="EMBL/GenBank/DDBJ databases">
        <title>Complete genome sequence of Corynebacterium doosanense CAU 212(T) (=DSM 45436(T)), isolated from activated sludge.</title>
        <authorList>
            <person name="Schaffert L."/>
            <person name="Albersmeier A."/>
            <person name="Kalinowski J."/>
            <person name="Ruckert C."/>
        </authorList>
    </citation>
    <scope>NUCLEOTIDE SEQUENCE [LARGE SCALE GENOMIC DNA]</scope>
    <source>
        <strain evidence="2 3">CAU 212</strain>
    </source>
</reference>
<proteinExistence type="predicted"/>
<dbReference type="Proteomes" id="UP000029914">
    <property type="component" value="Chromosome"/>
</dbReference>
<dbReference type="KEGG" id="cdo:CDOO_01945"/>
<evidence type="ECO:0000313" key="2">
    <source>
        <dbReference type="EMBL" id="AIT62181.1"/>
    </source>
</evidence>
<dbReference type="STRING" id="558173.CDOO_01945"/>
<dbReference type="RefSeq" id="WP_018021458.1">
    <property type="nucleotide sequence ID" value="NZ_AQUX01000002.1"/>
</dbReference>
<organism evidence="2 3">
    <name type="scientific">Corynebacterium doosanense CAU 212 = DSM 45436</name>
    <dbReference type="NCBI Taxonomy" id="558173"/>
    <lineage>
        <taxon>Bacteria</taxon>
        <taxon>Bacillati</taxon>
        <taxon>Actinomycetota</taxon>
        <taxon>Actinomycetes</taxon>
        <taxon>Mycobacteriales</taxon>
        <taxon>Corynebacteriaceae</taxon>
        <taxon>Corynebacterium</taxon>
    </lineage>
</organism>
<dbReference type="HOGENOM" id="CLU_2952569_0_0_11"/>
<gene>
    <name evidence="2" type="ORF">CDOO_01945</name>
</gene>